<dbReference type="AlphaFoldDB" id="A0A4Q1UP34"/>
<evidence type="ECO:0000313" key="2">
    <source>
        <dbReference type="Proteomes" id="UP000290444"/>
    </source>
</evidence>
<organism evidence="1 2">
    <name type="scientific">Mesorhizobium erdmanii</name>
    <dbReference type="NCBI Taxonomy" id="1777866"/>
    <lineage>
        <taxon>Bacteria</taxon>
        <taxon>Pseudomonadati</taxon>
        <taxon>Pseudomonadota</taxon>
        <taxon>Alphaproteobacteria</taxon>
        <taxon>Hyphomicrobiales</taxon>
        <taxon>Phyllobacteriaceae</taxon>
        <taxon>Mesorhizobium</taxon>
    </lineage>
</organism>
<sequence>MIPHCPVESGASASIQGREKEAAIATLKAGFDSYIIYNGAWMSNIAVVQGPGTYNTTAVANGPFIDATTTYQPGPPIVIGHHGQSFAFKMFHQGEPGSENALREKLAWSGLAKEPSSHLR</sequence>
<evidence type="ECO:0000313" key="1">
    <source>
        <dbReference type="EMBL" id="RXT37487.1"/>
    </source>
</evidence>
<reference evidence="1 2" key="1">
    <citation type="submission" date="2017-03" db="EMBL/GenBank/DDBJ databases">
        <authorList>
            <person name="Safronova V.I."/>
            <person name="Sazanova A.L."/>
            <person name="Chirak E.R."/>
        </authorList>
    </citation>
    <scope>NUCLEOTIDE SEQUENCE [LARGE SCALE GENOMIC DNA]</scope>
    <source>
        <strain evidence="1 2">Opo-242</strain>
    </source>
</reference>
<dbReference type="RefSeq" id="WP_244604656.1">
    <property type="nucleotide sequence ID" value="NZ_MZXX01000043.1"/>
</dbReference>
<accession>A0A4Q1UP34</accession>
<protein>
    <submittedName>
        <fullName evidence="1">Uncharacterized protein</fullName>
    </submittedName>
</protein>
<comment type="caution">
    <text evidence="1">The sequence shown here is derived from an EMBL/GenBank/DDBJ whole genome shotgun (WGS) entry which is preliminary data.</text>
</comment>
<name>A0A4Q1UP34_9HYPH</name>
<dbReference type="Proteomes" id="UP000290444">
    <property type="component" value="Unassembled WGS sequence"/>
</dbReference>
<dbReference type="EMBL" id="MZXX01000043">
    <property type="protein sequence ID" value="RXT37487.1"/>
    <property type="molecule type" value="Genomic_DNA"/>
</dbReference>
<gene>
    <name evidence="1" type="ORF">B5V01_29200</name>
</gene>
<proteinExistence type="predicted"/>